<feature type="chain" id="PRO_5045507463" description="Membrane magnesium transporter" evidence="9">
    <location>
        <begin position="20"/>
        <end position="102"/>
    </location>
</feature>
<comment type="function">
    <text evidence="8">Part of the endoplasmic reticulum membrane protein complex (EMC) that enables the energy-independent insertion into endoplasmic reticulum membranes of newly synthesized membrane proteins. May be involved in Mg(2+) transport.</text>
</comment>
<evidence type="ECO:0000256" key="8">
    <source>
        <dbReference type="RuleBase" id="RU367002"/>
    </source>
</evidence>
<dbReference type="RefSeq" id="XP_002733118.1">
    <property type="nucleotide sequence ID" value="XM_002733072.2"/>
</dbReference>
<evidence type="ECO:0000313" key="11">
    <source>
        <dbReference type="RefSeq" id="XP_002733118.1"/>
    </source>
</evidence>
<keyword evidence="8" id="KW-0967">Endosome</keyword>
<protein>
    <recommendedName>
        <fullName evidence="8">Membrane magnesium transporter</fullName>
    </recommendedName>
</protein>
<feature type="transmembrane region" description="Helical" evidence="8">
    <location>
        <begin position="44"/>
        <end position="63"/>
    </location>
</feature>
<keyword evidence="8" id="KW-0813">Transport</keyword>
<evidence type="ECO:0000256" key="3">
    <source>
        <dbReference type="ARBA" id="ARBA00011276"/>
    </source>
</evidence>
<keyword evidence="4 8" id="KW-0812">Transmembrane</keyword>
<evidence type="ECO:0000256" key="6">
    <source>
        <dbReference type="ARBA" id="ARBA00022989"/>
    </source>
</evidence>
<dbReference type="PANTHER" id="PTHR21181:SF7">
    <property type="entry name" value="ER MEMBRANE PROTEIN COMPLEX SUBUNIT 5"/>
    <property type="match status" value="1"/>
</dbReference>
<evidence type="ECO:0000256" key="1">
    <source>
        <dbReference type="ARBA" id="ARBA00004477"/>
    </source>
</evidence>
<dbReference type="PANTHER" id="PTHR21181">
    <property type="match status" value="1"/>
</dbReference>
<keyword evidence="10" id="KW-1185">Reference proteome</keyword>
<keyword evidence="7 8" id="KW-0472">Membrane</keyword>
<comment type="similarity">
    <text evidence="2 8">Belongs to the membrane magnesium transporter (TC 1.A.67) family.</text>
</comment>
<organism evidence="10 11">
    <name type="scientific">Saccoglossus kowalevskii</name>
    <name type="common">Acorn worm</name>
    <dbReference type="NCBI Taxonomy" id="10224"/>
    <lineage>
        <taxon>Eukaryota</taxon>
        <taxon>Metazoa</taxon>
        <taxon>Hemichordata</taxon>
        <taxon>Enteropneusta</taxon>
        <taxon>Harrimaniidae</taxon>
        <taxon>Saccoglossus</taxon>
    </lineage>
</organism>
<keyword evidence="5 8" id="KW-0256">Endoplasmic reticulum</keyword>
<comment type="subunit">
    <text evidence="3">Component of the ER membrane protein complex (EMC).</text>
</comment>
<keyword evidence="8" id="KW-0333">Golgi apparatus</keyword>
<comment type="subcellular location">
    <subcellularLocation>
        <location evidence="1">Endoplasmic reticulum membrane</location>
        <topology evidence="1">Multi-pass membrane protein</topology>
    </subcellularLocation>
    <subcellularLocation>
        <location evidence="8">Golgi apparatus membrane</location>
        <topology evidence="8">Multi-pass membrane protein</topology>
    </subcellularLocation>
    <subcellularLocation>
        <location evidence="8">Early endosome membrane</location>
        <topology evidence="8">Multi-pass membrane protein</topology>
    </subcellularLocation>
</comment>
<evidence type="ECO:0000256" key="7">
    <source>
        <dbReference type="ARBA" id="ARBA00023136"/>
    </source>
</evidence>
<keyword evidence="6 8" id="KW-1133">Transmembrane helix</keyword>
<comment type="caution">
    <text evidence="8">Lacks conserved residue(s) required for the propagation of feature annotation.</text>
</comment>
<name>A0ABM0GMD8_SACKO</name>
<evidence type="ECO:0000256" key="2">
    <source>
        <dbReference type="ARBA" id="ARBA00006109"/>
    </source>
</evidence>
<dbReference type="InterPro" id="IPR018937">
    <property type="entry name" value="MMgT"/>
</dbReference>
<evidence type="ECO:0000313" key="10">
    <source>
        <dbReference type="Proteomes" id="UP000694865"/>
    </source>
</evidence>
<feature type="signal peptide" evidence="9">
    <location>
        <begin position="1"/>
        <end position="19"/>
    </location>
</feature>
<keyword evidence="8" id="KW-0460">Magnesium</keyword>
<sequence length="102" mass="11333">MATSSHAFVIVGLLSLAHAAYSAAQHRAYLRLTEQEFTSLPSDIVLQCLISLLITIYGVVHLAGNFREIKAAAELENKSFDTASNRPSYYMFMHRGKVLNCQ</sequence>
<gene>
    <name evidence="11" type="primary">LOC100370199</name>
</gene>
<proteinExistence type="inferred from homology"/>
<evidence type="ECO:0000256" key="5">
    <source>
        <dbReference type="ARBA" id="ARBA00022824"/>
    </source>
</evidence>
<dbReference type="GeneID" id="100370199"/>
<dbReference type="Pfam" id="PF10270">
    <property type="entry name" value="MMgT"/>
    <property type="match status" value="1"/>
</dbReference>
<dbReference type="Proteomes" id="UP000694865">
    <property type="component" value="Unplaced"/>
</dbReference>
<accession>A0ABM0GMD8</accession>
<keyword evidence="9" id="KW-0732">Signal</keyword>
<evidence type="ECO:0000256" key="9">
    <source>
        <dbReference type="SAM" id="SignalP"/>
    </source>
</evidence>
<reference evidence="11" key="1">
    <citation type="submission" date="2025-08" db="UniProtKB">
        <authorList>
            <consortium name="RefSeq"/>
        </authorList>
    </citation>
    <scope>IDENTIFICATION</scope>
    <source>
        <tissue evidence="11">Testes</tissue>
    </source>
</reference>
<evidence type="ECO:0000256" key="4">
    <source>
        <dbReference type="ARBA" id="ARBA00022692"/>
    </source>
</evidence>